<keyword evidence="2" id="KW-1185">Reference proteome</keyword>
<evidence type="ECO:0000313" key="2">
    <source>
        <dbReference type="Proteomes" id="UP001157946"/>
    </source>
</evidence>
<name>A0AA45WR63_9BACL</name>
<dbReference type="AlphaFoldDB" id="A0AA45WR63"/>
<comment type="caution">
    <text evidence="1">The sequence shown here is derived from an EMBL/GenBank/DDBJ whole genome shotgun (WGS) entry which is preliminary data.</text>
</comment>
<protein>
    <submittedName>
        <fullName evidence="1">Uncharacterized protein</fullName>
    </submittedName>
</protein>
<reference evidence="1" key="1">
    <citation type="submission" date="2017-05" db="EMBL/GenBank/DDBJ databases">
        <authorList>
            <person name="Varghese N."/>
            <person name="Submissions S."/>
        </authorList>
    </citation>
    <scope>NUCLEOTIDE SEQUENCE</scope>
    <source>
        <strain evidence="1">DSM 45262</strain>
    </source>
</reference>
<proteinExistence type="predicted"/>
<evidence type="ECO:0000313" key="1">
    <source>
        <dbReference type="EMBL" id="SMP28391.1"/>
    </source>
</evidence>
<accession>A0AA45WR63</accession>
<dbReference type="Proteomes" id="UP001157946">
    <property type="component" value="Unassembled WGS sequence"/>
</dbReference>
<sequence>MEGMEKNSAENLAHFFILKQNRVVLKLFHLERIYLSYRMIIGAQTHIKRKDVFELCYPKE</sequence>
<gene>
    <name evidence="1" type="ORF">SAMN06265361_10680</name>
</gene>
<dbReference type="EMBL" id="FXTU01000006">
    <property type="protein sequence ID" value="SMP28391.1"/>
    <property type="molecule type" value="Genomic_DNA"/>
</dbReference>
<organism evidence="1 2">
    <name type="scientific">Laceyella tengchongensis</name>
    <dbReference type="NCBI Taxonomy" id="574699"/>
    <lineage>
        <taxon>Bacteria</taxon>
        <taxon>Bacillati</taxon>
        <taxon>Bacillota</taxon>
        <taxon>Bacilli</taxon>
        <taxon>Bacillales</taxon>
        <taxon>Thermoactinomycetaceae</taxon>
        <taxon>Laceyella</taxon>
    </lineage>
</organism>